<feature type="region of interest" description="Disordered" evidence="1">
    <location>
        <begin position="565"/>
        <end position="708"/>
    </location>
</feature>
<reference evidence="6 7" key="1">
    <citation type="submission" date="2024-01" db="EMBL/GenBank/DDBJ databases">
        <title>The genome of the rayed Mediterranean limpet Patella caerulea (Linnaeus, 1758).</title>
        <authorList>
            <person name="Anh-Thu Weber A."/>
            <person name="Halstead-Nussloch G."/>
        </authorList>
    </citation>
    <scope>NUCLEOTIDE SEQUENCE [LARGE SCALE GENOMIC DNA]</scope>
    <source>
        <strain evidence="6">AATW-2023a</strain>
        <tissue evidence="6">Whole specimen</tissue>
    </source>
</reference>
<evidence type="ECO:0000256" key="1">
    <source>
        <dbReference type="SAM" id="MobiDB-lite"/>
    </source>
</evidence>
<feature type="signal peptide" evidence="3">
    <location>
        <begin position="1"/>
        <end position="17"/>
    </location>
</feature>
<dbReference type="GO" id="GO:0050859">
    <property type="term" value="P:negative regulation of B cell receptor signaling pathway"/>
    <property type="evidence" value="ECO:0007669"/>
    <property type="project" value="TreeGrafter"/>
</dbReference>
<dbReference type="PROSITE" id="PS50835">
    <property type="entry name" value="IG_LIKE"/>
    <property type="match status" value="1"/>
</dbReference>
<dbReference type="InterPro" id="IPR003599">
    <property type="entry name" value="Ig_sub"/>
</dbReference>
<proteinExistence type="predicted"/>
<feature type="compositionally biased region" description="Basic and acidic residues" evidence="1">
    <location>
        <begin position="574"/>
        <end position="594"/>
    </location>
</feature>
<feature type="domain" description="Fibronectin type-III" evidence="5">
    <location>
        <begin position="392"/>
        <end position="486"/>
    </location>
</feature>
<evidence type="ECO:0008006" key="8">
    <source>
        <dbReference type="Google" id="ProtNLM"/>
    </source>
</evidence>
<dbReference type="Proteomes" id="UP001347796">
    <property type="component" value="Unassembled WGS sequence"/>
</dbReference>
<dbReference type="InterPro" id="IPR003961">
    <property type="entry name" value="FN3_dom"/>
</dbReference>
<evidence type="ECO:0000256" key="3">
    <source>
        <dbReference type="SAM" id="SignalP"/>
    </source>
</evidence>
<dbReference type="PANTHER" id="PTHR46958:SF1">
    <property type="entry name" value="B-CELL RECEPTOR CD22"/>
    <property type="match status" value="1"/>
</dbReference>
<keyword evidence="3" id="KW-0732">Signal</keyword>
<dbReference type="SMART" id="SM00409">
    <property type="entry name" value="IG"/>
    <property type="match status" value="2"/>
</dbReference>
<evidence type="ECO:0000259" key="4">
    <source>
        <dbReference type="PROSITE" id="PS50835"/>
    </source>
</evidence>
<dbReference type="InterPro" id="IPR013783">
    <property type="entry name" value="Ig-like_fold"/>
</dbReference>
<dbReference type="Pfam" id="PF13895">
    <property type="entry name" value="Ig_2"/>
    <property type="match status" value="1"/>
</dbReference>
<evidence type="ECO:0000313" key="6">
    <source>
        <dbReference type="EMBL" id="KAK6172460.1"/>
    </source>
</evidence>
<dbReference type="GO" id="GO:0033691">
    <property type="term" value="F:sialic acid binding"/>
    <property type="evidence" value="ECO:0007669"/>
    <property type="project" value="TreeGrafter"/>
</dbReference>
<dbReference type="PROSITE" id="PS50853">
    <property type="entry name" value="FN3"/>
    <property type="match status" value="1"/>
</dbReference>
<protein>
    <recommendedName>
        <fullName evidence="8">Ig-like domain-containing protein</fullName>
    </recommendedName>
</protein>
<accession>A0AAN8JCN1</accession>
<dbReference type="GO" id="GO:0009897">
    <property type="term" value="C:external side of plasma membrane"/>
    <property type="evidence" value="ECO:0007669"/>
    <property type="project" value="TreeGrafter"/>
</dbReference>
<evidence type="ECO:0000256" key="2">
    <source>
        <dbReference type="SAM" id="Phobius"/>
    </source>
</evidence>
<evidence type="ECO:0000313" key="7">
    <source>
        <dbReference type="Proteomes" id="UP001347796"/>
    </source>
</evidence>
<organism evidence="6 7">
    <name type="scientific">Patella caerulea</name>
    <name type="common">Rayed Mediterranean limpet</name>
    <dbReference type="NCBI Taxonomy" id="87958"/>
    <lineage>
        <taxon>Eukaryota</taxon>
        <taxon>Metazoa</taxon>
        <taxon>Spiralia</taxon>
        <taxon>Lophotrochozoa</taxon>
        <taxon>Mollusca</taxon>
        <taxon>Gastropoda</taxon>
        <taxon>Patellogastropoda</taxon>
        <taxon>Patelloidea</taxon>
        <taxon>Patellidae</taxon>
        <taxon>Patella</taxon>
    </lineage>
</organism>
<evidence type="ECO:0000259" key="5">
    <source>
        <dbReference type="PROSITE" id="PS50853"/>
    </source>
</evidence>
<dbReference type="SUPFAM" id="SSF49265">
    <property type="entry name" value="Fibronectin type III"/>
    <property type="match status" value="1"/>
</dbReference>
<sequence length="708" mass="79234">MFVFLLALSGSISGCLSGEIQSVRESEDGIPEFQLNQSLSSFSTLNISNDKSIQVLYFDKSTSRCELNQLQFPTPDLLCNVSSDTITLRIGNVIVSNEDIANYTCTNNTHVIEGCWQYLVVLEKAKILGMKPDFNPLEVFEGSDVSLFCEADQSVYPVITNFVWIKDGEIIPSEVNETYKLTNVSTNSSGTYECTASNSIGSSLKVQKKLSVLVWPTIVPQFYEITSTGNTKLICNVTGTVYWRKVGSSDVLCYDDLTCDVSIQESTYYECFSETTHISSFGSRVTKITSATFHVIYQYKPELQNIHENPIQLTGRLGHPFETKLAFKANPNATFSISNTKVTLRPSEVQANVFKISSDGLTEADFGYHACQATNVQGSTNLFLWLKGHPEPPVNLTYQMIEPNLVALSWEPGFGGGTSQIFQVKMSIDGSDWQRYNCSGTNITAPYCNVTDLAVDVVHLFVVTSLNDYGLVSQESNTLIVLIKSKDKGTTSTGIIVGSVCSSILLIIVIILCVMYRPWRNICNSEPDNNEPDRNIYEQPESKRSCGSMFIRILENIRNKCKKDGGAVDNESYDTAKGRTEQENYDTLDVRNENHYINMQNKTTDNAKKSDDNPIYENMEKSSQKKKTKQRTPPKTTELDLSVTESKYIYENMKKLSPKRKTRQGSQTKTTEVELSVTESKDIYENMNKSGPKGKTKQRTWSKTTEAK</sequence>
<dbReference type="InterPro" id="IPR036179">
    <property type="entry name" value="Ig-like_dom_sf"/>
</dbReference>
<gene>
    <name evidence="6" type="ORF">SNE40_016102</name>
</gene>
<dbReference type="SUPFAM" id="SSF48726">
    <property type="entry name" value="Immunoglobulin"/>
    <property type="match status" value="1"/>
</dbReference>
<feature type="compositionally biased region" description="Basic and acidic residues" evidence="1">
    <location>
        <begin position="605"/>
        <end position="623"/>
    </location>
</feature>
<dbReference type="CDD" id="cd00063">
    <property type="entry name" value="FN3"/>
    <property type="match status" value="1"/>
</dbReference>
<feature type="domain" description="Ig-like" evidence="4">
    <location>
        <begin position="132"/>
        <end position="211"/>
    </location>
</feature>
<keyword evidence="2" id="KW-0472">Membrane</keyword>
<name>A0AAN8JCN1_PATCE</name>
<dbReference type="SMART" id="SM00408">
    <property type="entry name" value="IGc2"/>
    <property type="match status" value="1"/>
</dbReference>
<dbReference type="InterPro" id="IPR003598">
    <property type="entry name" value="Ig_sub2"/>
</dbReference>
<dbReference type="PANTHER" id="PTHR46958">
    <property type="entry name" value="B-CELL RECEPTOR CD22"/>
    <property type="match status" value="1"/>
</dbReference>
<dbReference type="GO" id="GO:0055037">
    <property type="term" value="C:recycling endosome"/>
    <property type="evidence" value="ECO:0007669"/>
    <property type="project" value="TreeGrafter"/>
</dbReference>
<dbReference type="GO" id="GO:0019903">
    <property type="term" value="F:protein phosphatase binding"/>
    <property type="evidence" value="ECO:0007669"/>
    <property type="project" value="TreeGrafter"/>
</dbReference>
<feature type="chain" id="PRO_5042878826" description="Ig-like domain-containing protein" evidence="3">
    <location>
        <begin position="18"/>
        <end position="708"/>
    </location>
</feature>
<dbReference type="EMBL" id="JAZGQO010000011">
    <property type="protein sequence ID" value="KAK6172460.1"/>
    <property type="molecule type" value="Genomic_DNA"/>
</dbReference>
<feature type="compositionally biased region" description="Polar residues" evidence="1">
    <location>
        <begin position="595"/>
        <end position="604"/>
    </location>
</feature>
<dbReference type="GO" id="GO:0070062">
    <property type="term" value="C:extracellular exosome"/>
    <property type="evidence" value="ECO:0007669"/>
    <property type="project" value="TreeGrafter"/>
</dbReference>
<keyword evidence="7" id="KW-1185">Reference proteome</keyword>
<dbReference type="InterPro" id="IPR007110">
    <property type="entry name" value="Ig-like_dom"/>
</dbReference>
<keyword evidence="2" id="KW-1133">Transmembrane helix</keyword>
<dbReference type="Gene3D" id="2.60.40.10">
    <property type="entry name" value="Immunoglobulins"/>
    <property type="match status" value="2"/>
</dbReference>
<comment type="caution">
    <text evidence="6">The sequence shown here is derived from an EMBL/GenBank/DDBJ whole genome shotgun (WGS) entry which is preliminary data.</text>
</comment>
<keyword evidence="2" id="KW-0812">Transmembrane</keyword>
<dbReference type="GO" id="GO:0042609">
    <property type="term" value="F:CD4 receptor binding"/>
    <property type="evidence" value="ECO:0007669"/>
    <property type="project" value="TreeGrafter"/>
</dbReference>
<dbReference type="GO" id="GO:0005769">
    <property type="term" value="C:early endosome"/>
    <property type="evidence" value="ECO:0007669"/>
    <property type="project" value="TreeGrafter"/>
</dbReference>
<dbReference type="AlphaFoldDB" id="A0AAN8JCN1"/>
<dbReference type="InterPro" id="IPR036116">
    <property type="entry name" value="FN3_sf"/>
</dbReference>
<feature type="transmembrane region" description="Helical" evidence="2">
    <location>
        <begin position="494"/>
        <end position="516"/>
    </location>
</feature>